<reference evidence="1" key="1">
    <citation type="submission" date="2021-01" db="UniProtKB">
        <authorList>
            <consortium name="EnsemblPlants"/>
        </authorList>
    </citation>
    <scope>IDENTIFICATION</scope>
</reference>
<organism evidence="1 2">
    <name type="scientific">Kalanchoe fedtschenkoi</name>
    <name type="common">Lavender scallops</name>
    <name type="synonym">South American air plant</name>
    <dbReference type="NCBI Taxonomy" id="63787"/>
    <lineage>
        <taxon>Eukaryota</taxon>
        <taxon>Viridiplantae</taxon>
        <taxon>Streptophyta</taxon>
        <taxon>Embryophyta</taxon>
        <taxon>Tracheophyta</taxon>
        <taxon>Spermatophyta</taxon>
        <taxon>Magnoliopsida</taxon>
        <taxon>eudicotyledons</taxon>
        <taxon>Gunneridae</taxon>
        <taxon>Pentapetalae</taxon>
        <taxon>Saxifragales</taxon>
        <taxon>Crassulaceae</taxon>
        <taxon>Kalanchoe</taxon>
    </lineage>
</organism>
<keyword evidence="2" id="KW-1185">Reference proteome</keyword>
<dbReference type="AlphaFoldDB" id="A0A7N0U8D7"/>
<protein>
    <submittedName>
        <fullName evidence="1">Uncharacterized protein</fullName>
    </submittedName>
</protein>
<name>A0A7N0U8D7_KALFE</name>
<dbReference type="Proteomes" id="UP000594263">
    <property type="component" value="Unplaced"/>
</dbReference>
<proteinExistence type="predicted"/>
<dbReference type="EnsemblPlants" id="Kaladp0055s0312.1.v1.1">
    <property type="protein sequence ID" value="Kaladp0055s0312.1.v1.1"/>
    <property type="gene ID" value="Kaladp0055s0312.v1.1"/>
</dbReference>
<accession>A0A7N0U8D7</accession>
<evidence type="ECO:0000313" key="1">
    <source>
        <dbReference type="EnsemblPlants" id="Kaladp0055s0312.1.v1.1"/>
    </source>
</evidence>
<evidence type="ECO:0000313" key="2">
    <source>
        <dbReference type="Proteomes" id="UP000594263"/>
    </source>
</evidence>
<sequence>MAINGPDRIIVVVVLVFFLRVAFSLLQTNSSLPRCTSLAAAPDPRAQIRYGHGSHSSSFERTIYRWSLAETC</sequence>
<dbReference type="Gramene" id="Kaladp0055s0312.1.v1.1">
    <property type="protein sequence ID" value="Kaladp0055s0312.1.v1.1"/>
    <property type="gene ID" value="Kaladp0055s0312.v1.1"/>
</dbReference>